<evidence type="ECO:0000313" key="7">
    <source>
        <dbReference type="Ensembl" id="ENSPKIP00000000321.1"/>
    </source>
</evidence>
<feature type="compositionally biased region" description="Polar residues" evidence="5">
    <location>
        <begin position="294"/>
        <end position="306"/>
    </location>
</feature>
<evidence type="ECO:0000313" key="8">
    <source>
        <dbReference type="Proteomes" id="UP000261540"/>
    </source>
</evidence>
<dbReference type="GO" id="GO:0005925">
    <property type="term" value="C:focal adhesion"/>
    <property type="evidence" value="ECO:0007669"/>
    <property type="project" value="TreeGrafter"/>
</dbReference>
<dbReference type="Ensembl" id="ENSPKIT00000024211.1">
    <property type="protein sequence ID" value="ENSPKIP00000000321.1"/>
    <property type="gene ID" value="ENSPKIG00000019023.1"/>
</dbReference>
<dbReference type="Pfam" id="PF00620">
    <property type="entry name" value="RhoGAP"/>
    <property type="match status" value="1"/>
</dbReference>
<evidence type="ECO:0000256" key="3">
    <source>
        <dbReference type="ARBA" id="ARBA00023054"/>
    </source>
</evidence>
<feature type="domain" description="Rho-GAP" evidence="6">
    <location>
        <begin position="38"/>
        <end position="231"/>
    </location>
</feature>
<feature type="region of interest" description="Disordered" evidence="5">
    <location>
        <begin position="274"/>
        <end position="381"/>
    </location>
</feature>
<evidence type="ECO:0000256" key="4">
    <source>
        <dbReference type="SAM" id="Coils"/>
    </source>
</evidence>
<dbReference type="GO" id="GO:0035313">
    <property type="term" value="P:wound healing, spreading of epidermal cells"/>
    <property type="evidence" value="ECO:0007669"/>
    <property type="project" value="TreeGrafter"/>
</dbReference>
<accession>A0A3B3Q4J1</accession>
<keyword evidence="8" id="KW-1185">Reference proteome</keyword>
<dbReference type="GeneTree" id="ENSGT00950000183015"/>
<dbReference type="Proteomes" id="UP000261540">
    <property type="component" value="Unplaced"/>
</dbReference>
<organism evidence="7 8">
    <name type="scientific">Paramormyrops kingsleyae</name>
    <dbReference type="NCBI Taxonomy" id="1676925"/>
    <lineage>
        <taxon>Eukaryota</taxon>
        <taxon>Metazoa</taxon>
        <taxon>Chordata</taxon>
        <taxon>Craniata</taxon>
        <taxon>Vertebrata</taxon>
        <taxon>Euteleostomi</taxon>
        <taxon>Actinopterygii</taxon>
        <taxon>Neopterygii</taxon>
        <taxon>Teleostei</taxon>
        <taxon>Osteoglossocephala</taxon>
        <taxon>Osteoglossomorpha</taxon>
        <taxon>Osteoglossiformes</taxon>
        <taxon>Mormyridae</taxon>
        <taxon>Paramormyrops</taxon>
    </lineage>
</organism>
<dbReference type="Ensembl" id="ENSPKIT00000024187.1">
    <property type="protein sequence ID" value="ENSPKIP00000000299.1"/>
    <property type="gene ID" value="ENSPKIG00000019023.1"/>
</dbReference>
<dbReference type="GO" id="GO:1900028">
    <property type="term" value="P:negative regulation of ruffle assembly"/>
    <property type="evidence" value="ECO:0007669"/>
    <property type="project" value="TreeGrafter"/>
</dbReference>
<evidence type="ECO:0000256" key="1">
    <source>
        <dbReference type="ARBA" id="ARBA00022468"/>
    </source>
</evidence>
<dbReference type="InterPro" id="IPR051025">
    <property type="entry name" value="RhoGAP"/>
</dbReference>
<keyword evidence="2" id="KW-0597">Phosphoprotein</keyword>
<name>A0A3B3Q4J1_9TELE</name>
<proteinExistence type="predicted"/>
<dbReference type="SMART" id="SM00324">
    <property type="entry name" value="RhoGAP"/>
    <property type="match status" value="1"/>
</dbReference>
<keyword evidence="3 4" id="KW-0175">Coiled coil</keyword>
<dbReference type="InterPro" id="IPR000198">
    <property type="entry name" value="RhoGAP_dom"/>
</dbReference>
<evidence type="ECO:0000259" key="6">
    <source>
        <dbReference type="PROSITE" id="PS50238"/>
    </source>
</evidence>
<reference evidence="7" key="1">
    <citation type="submission" date="2025-05" db="UniProtKB">
        <authorList>
            <consortium name="Ensembl"/>
        </authorList>
    </citation>
    <scope>IDENTIFICATION</scope>
</reference>
<feature type="compositionally biased region" description="Low complexity" evidence="5">
    <location>
        <begin position="329"/>
        <end position="355"/>
    </location>
</feature>
<evidence type="ECO:0000256" key="5">
    <source>
        <dbReference type="SAM" id="MobiDB-lite"/>
    </source>
</evidence>
<dbReference type="GO" id="GO:0035021">
    <property type="term" value="P:negative regulation of Rac protein signal transduction"/>
    <property type="evidence" value="ECO:0007669"/>
    <property type="project" value="TreeGrafter"/>
</dbReference>
<feature type="coiled-coil region" evidence="4">
    <location>
        <begin position="498"/>
        <end position="567"/>
    </location>
</feature>
<dbReference type="STRING" id="1676925.ENSPKIP00000000321"/>
<dbReference type="GO" id="GO:0007165">
    <property type="term" value="P:signal transduction"/>
    <property type="evidence" value="ECO:0007669"/>
    <property type="project" value="InterPro"/>
</dbReference>
<sequence>MPEGTRTRTGGRSGAHLSHAVYRKIKRALSFRRRVFGQRLEETVVYEQRYGERVVPLVVEQCVAFIRQRGLREVGLFRQPGQATLVKELQEAFDSGEKPSFDSTDVHTVASLLKLYLRELPEPVVPFSRYQDSLFCGKMIQADRKQGLEELRRLLQELPVVNFNLLQYICQFLYEVQSFSDCNKMSTQNLATVFGPNILRPKAEDPESIMEGTAAVQQLTAELISEHAVLFVRDGDAESRATSGSGGFRSHGRIGEGVAAPAARLHRSYLEPSEKALPVHQLGSRPPLSPVTKELSQSPSGSTVPASQYPPPGPSDPARDDTRPTFSDSSKTGATPPTAAAPPASSEVPTPTSVSDGCGPRAAPVRMQDGGRGGLRDRHRSAGAYDSTLSVYDNIDAGFAARASSAPPLDATENGPTSSSSSPWSSCEILLQDEGTAKGPGPSPSPSLRAEPEEPRVNSAASSALTETILSSGSSDVFLPPLSPTPSSAMQFLLAGLQQQMARQKAEYEARIKSLEQRNQALQDEVAGLQGSLDQQRQRLSVAEMKKRNAERGRDDADRRNAALQHEMEQFFDTFGELDFEAKKTERILKSF</sequence>
<dbReference type="FunFam" id="1.10.555.10:FF:000015">
    <property type="entry name" value="rho GTPase-activating protein 25 isoform X1"/>
    <property type="match status" value="1"/>
</dbReference>
<evidence type="ECO:0000256" key="2">
    <source>
        <dbReference type="ARBA" id="ARBA00022553"/>
    </source>
</evidence>
<dbReference type="PROSITE" id="PS50238">
    <property type="entry name" value="RHOGAP"/>
    <property type="match status" value="1"/>
</dbReference>
<keyword evidence="1" id="KW-0343">GTPase activation</keyword>
<protein>
    <submittedName>
        <fullName evidence="7">Si:ch211-247j9.1</fullName>
    </submittedName>
</protein>
<dbReference type="InterPro" id="IPR008936">
    <property type="entry name" value="Rho_GTPase_activation_prot"/>
</dbReference>
<dbReference type="SUPFAM" id="SSF48350">
    <property type="entry name" value="GTPase activation domain, GAP"/>
    <property type="match status" value="1"/>
</dbReference>
<dbReference type="PANTHER" id="PTHR15228:SF36">
    <property type="entry name" value="RHO GTPASE-ACTIVATING PROTEIN 24-LIKE ISOFORM X1"/>
    <property type="match status" value="1"/>
</dbReference>
<feature type="region of interest" description="Disordered" evidence="5">
    <location>
        <begin position="404"/>
        <end position="465"/>
    </location>
</feature>
<dbReference type="PANTHER" id="PTHR15228">
    <property type="entry name" value="SPERMATHECAL PHYSIOLOGY VARIANT"/>
    <property type="match status" value="1"/>
</dbReference>
<dbReference type="AlphaFoldDB" id="A0A3B3Q4J1"/>
<dbReference type="GO" id="GO:0005096">
    <property type="term" value="F:GTPase activator activity"/>
    <property type="evidence" value="ECO:0007669"/>
    <property type="project" value="UniProtKB-KW"/>
</dbReference>
<dbReference type="Gene3D" id="1.10.555.10">
    <property type="entry name" value="Rho GTPase activation protein"/>
    <property type="match status" value="1"/>
</dbReference>